<comment type="caution">
    <text evidence="1">The sequence shown here is derived from an EMBL/GenBank/DDBJ whole genome shotgun (WGS) entry which is preliminary data.</text>
</comment>
<evidence type="ECO:0000313" key="2">
    <source>
        <dbReference type="Proteomes" id="UP000789525"/>
    </source>
</evidence>
<organism evidence="1 2">
    <name type="scientific">Acaulospora colombiana</name>
    <dbReference type="NCBI Taxonomy" id="27376"/>
    <lineage>
        <taxon>Eukaryota</taxon>
        <taxon>Fungi</taxon>
        <taxon>Fungi incertae sedis</taxon>
        <taxon>Mucoromycota</taxon>
        <taxon>Glomeromycotina</taxon>
        <taxon>Glomeromycetes</taxon>
        <taxon>Diversisporales</taxon>
        <taxon>Acaulosporaceae</taxon>
        <taxon>Acaulospora</taxon>
    </lineage>
</organism>
<keyword evidence="2" id="KW-1185">Reference proteome</keyword>
<proteinExistence type="predicted"/>
<evidence type="ECO:0000313" key="1">
    <source>
        <dbReference type="EMBL" id="CAG8711611.1"/>
    </source>
</evidence>
<protein>
    <submittedName>
        <fullName evidence="1">6186_t:CDS:1</fullName>
    </submittedName>
</protein>
<dbReference type="EMBL" id="CAJVPT010035525">
    <property type="protein sequence ID" value="CAG8711611.1"/>
    <property type="molecule type" value="Genomic_DNA"/>
</dbReference>
<accession>A0ACA9PJJ7</accession>
<sequence>FFWFLVFERVEQGRPRAFRVYAASSGAGKVDPVRAFAYWNSVEFSY</sequence>
<gene>
    <name evidence="1" type="ORF">ACOLOM_LOCUS10699</name>
</gene>
<reference evidence="1" key="1">
    <citation type="submission" date="2021-06" db="EMBL/GenBank/DDBJ databases">
        <authorList>
            <person name="Kallberg Y."/>
            <person name="Tangrot J."/>
            <person name="Rosling A."/>
        </authorList>
    </citation>
    <scope>NUCLEOTIDE SEQUENCE</scope>
    <source>
        <strain evidence="1">CL356</strain>
    </source>
</reference>
<name>A0ACA9PJJ7_9GLOM</name>
<dbReference type="Proteomes" id="UP000789525">
    <property type="component" value="Unassembled WGS sequence"/>
</dbReference>
<feature type="non-terminal residue" evidence="1">
    <location>
        <position position="1"/>
    </location>
</feature>